<dbReference type="SUPFAM" id="SSF81383">
    <property type="entry name" value="F-box domain"/>
    <property type="match status" value="1"/>
</dbReference>
<evidence type="ECO:0000313" key="3">
    <source>
        <dbReference type="Proteomes" id="UP001161247"/>
    </source>
</evidence>
<dbReference type="InterPro" id="IPR055290">
    <property type="entry name" value="At3g26010-like"/>
</dbReference>
<dbReference type="PROSITE" id="PS50181">
    <property type="entry name" value="FBOX"/>
    <property type="match status" value="1"/>
</dbReference>
<gene>
    <name evidence="2" type="ORF">OLC1_LOCUS810</name>
</gene>
<dbReference type="InterPro" id="IPR001810">
    <property type="entry name" value="F-box_dom"/>
</dbReference>
<dbReference type="AlphaFoldDB" id="A0AAV1BZE3"/>
<dbReference type="SUPFAM" id="SSF50965">
    <property type="entry name" value="Galactose oxidase, central domain"/>
    <property type="match status" value="1"/>
</dbReference>
<dbReference type="Proteomes" id="UP001161247">
    <property type="component" value="Chromosome 1"/>
</dbReference>
<evidence type="ECO:0000313" key="2">
    <source>
        <dbReference type="EMBL" id="CAI9088178.1"/>
    </source>
</evidence>
<sequence length="940" mass="108035">MFFPSWFRLADHDQDQDQDRTFLTNLPFPRVKEVGSDSSNPSDWFFCTLAADKGFLLLGYTARLKINGPSSGDRFTNAEFYIWSAVTHQWFCLPSPPSGTVFKRENVGFITQVKSGSLTSYKVVIISYRFEHSTDVKLFSSETGEWRRIHLHSEVPVSRLLPGWRPFVLNNTLHWPDPIRRKIITYDPYANPNRYGTIDLPTKGWFSTCGVSQGRLKCIETIRDCWEIWELGEDSHWCFQTAIKINDFEIAPPFRHPGPVKYSGFEIFHPSDPDIIYLYLDLKANKRILIMSACNIKTKKVEPLGPSTPLFTSLNSFLVESSPWFFSVQPVLVEIPTWPISIPAALGNNCKGFDDEQHIYKSTSKGQGKEKREWNQILASKEDINIKDQQLNKHHQALLERLDLFLFLRVGASLDLFDPLHSLGERKIRDALLFLLVLFLTLNGKMNESYRIAGVSGLGPNNVLAAVHIFILLIGNPNRNPSTCKFQSYSSSVPNMENRQKTTSQGGDRGGFQGCDLPEWFLFELLCKLPAEDVFRFKRVSKQWSFFISDPRYSGSLLSRLSLSSRRLIFLRSKYNLDDDDDGGGDEKGRLTYPERHFFSLPTPPPGGIDPTRTTTTTFRTTTTFTEKVTTRSLYTIAADKGFVLMVLLWKTKRLNGSTKFDLCNFYVCSATTDQWLSIPVPPYTHDNFQGKYFYDLRPRIGFVTRMQVEEAGPVLSSYKVVILTCSSFRHDGEDFFDMVEVFSSETRRWENFTLSYGGGGIPTWFYSKTPIVVNNSLYYSARCNDDDEPYQILAYNPYFSPTECRMIKVPPGGSFHRMGVCQGRLRYFQRQRQFPNQNQRDEECLEVWEFGEEEDLSQWRLKNTLTLARDVATFFYFHPFDSNVIICWGEDDFVAFNMLTHKMETFTPSPNKSKGFLLKLPPRPVSIPSSLIRSKEGEI</sequence>
<name>A0AAV1BZE3_OLDCO</name>
<feature type="domain" description="F-box" evidence="1">
    <location>
        <begin position="511"/>
        <end position="561"/>
    </location>
</feature>
<dbReference type="EMBL" id="OX459118">
    <property type="protein sequence ID" value="CAI9088178.1"/>
    <property type="molecule type" value="Genomic_DNA"/>
</dbReference>
<proteinExistence type="predicted"/>
<dbReference type="Pfam" id="PF24750">
    <property type="entry name" value="b-prop_At3g26010-like"/>
    <property type="match status" value="2"/>
</dbReference>
<accession>A0AAV1BZE3</accession>
<dbReference type="InterPro" id="IPR036047">
    <property type="entry name" value="F-box-like_dom_sf"/>
</dbReference>
<organism evidence="2 3">
    <name type="scientific">Oldenlandia corymbosa var. corymbosa</name>
    <dbReference type="NCBI Taxonomy" id="529605"/>
    <lineage>
        <taxon>Eukaryota</taxon>
        <taxon>Viridiplantae</taxon>
        <taxon>Streptophyta</taxon>
        <taxon>Embryophyta</taxon>
        <taxon>Tracheophyta</taxon>
        <taxon>Spermatophyta</taxon>
        <taxon>Magnoliopsida</taxon>
        <taxon>eudicotyledons</taxon>
        <taxon>Gunneridae</taxon>
        <taxon>Pentapetalae</taxon>
        <taxon>asterids</taxon>
        <taxon>lamiids</taxon>
        <taxon>Gentianales</taxon>
        <taxon>Rubiaceae</taxon>
        <taxon>Rubioideae</taxon>
        <taxon>Spermacoceae</taxon>
        <taxon>Hedyotis-Oldenlandia complex</taxon>
        <taxon>Oldenlandia</taxon>
    </lineage>
</organism>
<protein>
    <submittedName>
        <fullName evidence="2">OLC1v1022435C2</fullName>
    </submittedName>
</protein>
<dbReference type="InterPro" id="IPR011043">
    <property type="entry name" value="Gal_Oxase/kelch_b-propeller"/>
</dbReference>
<dbReference type="PANTHER" id="PTHR35546:SF130">
    <property type="entry name" value="EXPRESSED PROTEIN"/>
    <property type="match status" value="1"/>
</dbReference>
<reference evidence="2" key="1">
    <citation type="submission" date="2023-03" db="EMBL/GenBank/DDBJ databases">
        <authorList>
            <person name="Julca I."/>
        </authorList>
    </citation>
    <scope>NUCLEOTIDE SEQUENCE</scope>
</reference>
<dbReference type="InterPro" id="IPR056592">
    <property type="entry name" value="Beta-prop_At3g26010-like"/>
</dbReference>
<dbReference type="PANTHER" id="PTHR35546">
    <property type="entry name" value="F-BOX PROTEIN INTERACTION DOMAIN PROTEIN-RELATED"/>
    <property type="match status" value="1"/>
</dbReference>
<evidence type="ECO:0000259" key="1">
    <source>
        <dbReference type="PROSITE" id="PS50181"/>
    </source>
</evidence>
<keyword evidence="3" id="KW-1185">Reference proteome</keyword>